<accession>A0A5C6EJV2</accession>
<evidence type="ECO:0000313" key="2">
    <source>
        <dbReference type="Proteomes" id="UP000317977"/>
    </source>
</evidence>
<keyword evidence="2" id="KW-1185">Reference proteome</keyword>
<gene>
    <name evidence="1" type="ORF">Poly59_39460</name>
</gene>
<dbReference type="OrthoDB" id="7057521at2"/>
<sequence>MGPTIIFDKSAIQGLGQKALAEVGRYFFTVVPHVLLMETLADLSLKPDDLPAAQKKVADIANKVFPNESIANEHYHTMCLHNLLGERVPMTRRPAVSGAKPVVASDGSKGLVIDVQREHDAVLRWQSGQFNSDDMRFAIEWRKAAKGASLQEMKQALPSPSVKFKSADQVRDFVDTLLAQPELQGSILAWFLSMMKFDQTRQQQILTRWKFDVTRMLVSFAPYSYHCLRVQLIYYSGMLQGIFGTRSSNIVDLEYLYYTPFASVFSSGDKLHHQLAPLILDDDQSFVPSVELNKTLKELATERESDPEVNPSGNSVIQQLWQKHLKKDAIIPKQASISQEQCDAIMEHMRPIIDALSKTENEPDQRPRFPV</sequence>
<reference evidence="1 2" key="1">
    <citation type="submission" date="2019-02" db="EMBL/GenBank/DDBJ databases">
        <title>Deep-cultivation of Planctomycetes and their phenomic and genomic characterization uncovers novel biology.</title>
        <authorList>
            <person name="Wiegand S."/>
            <person name="Jogler M."/>
            <person name="Boedeker C."/>
            <person name="Pinto D."/>
            <person name="Vollmers J."/>
            <person name="Rivas-Marin E."/>
            <person name="Kohn T."/>
            <person name="Peeters S.H."/>
            <person name="Heuer A."/>
            <person name="Rast P."/>
            <person name="Oberbeckmann S."/>
            <person name="Bunk B."/>
            <person name="Jeske O."/>
            <person name="Meyerdierks A."/>
            <person name="Storesund J.E."/>
            <person name="Kallscheuer N."/>
            <person name="Luecker S."/>
            <person name="Lage O.M."/>
            <person name="Pohl T."/>
            <person name="Merkel B.J."/>
            <person name="Hornburger P."/>
            <person name="Mueller R.-W."/>
            <person name="Bruemmer F."/>
            <person name="Labrenz M."/>
            <person name="Spormann A.M."/>
            <person name="Op Den Camp H."/>
            <person name="Overmann J."/>
            <person name="Amann R."/>
            <person name="Jetten M.S.M."/>
            <person name="Mascher T."/>
            <person name="Medema M.H."/>
            <person name="Devos D.P."/>
            <person name="Kaster A.-K."/>
            <person name="Ovreas L."/>
            <person name="Rohde M."/>
            <person name="Galperin M.Y."/>
            <person name="Jogler C."/>
        </authorList>
    </citation>
    <scope>NUCLEOTIDE SEQUENCE [LARGE SCALE GENOMIC DNA]</scope>
    <source>
        <strain evidence="1 2">Poly59</strain>
    </source>
</reference>
<protein>
    <submittedName>
        <fullName evidence="1">Uncharacterized protein</fullName>
    </submittedName>
</protein>
<dbReference type="Proteomes" id="UP000317977">
    <property type="component" value="Unassembled WGS sequence"/>
</dbReference>
<organism evidence="1 2">
    <name type="scientific">Rubripirellula reticaptiva</name>
    <dbReference type="NCBI Taxonomy" id="2528013"/>
    <lineage>
        <taxon>Bacteria</taxon>
        <taxon>Pseudomonadati</taxon>
        <taxon>Planctomycetota</taxon>
        <taxon>Planctomycetia</taxon>
        <taxon>Pirellulales</taxon>
        <taxon>Pirellulaceae</taxon>
        <taxon>Rubripirellula</taxon>
    </lineage>
</organism>
<name>A0A5C6EJV2_9BACT</name>
<dbReference type="AlphaFoldDB" id="A0A5C6EJV2"/>
<proteinExistence type="predicted"/>
<dbReference type="EMBL" id="SJPX01000004">
    <property type="protein sequence ID" value="TWU49332.1"/>
    <property type="molecule type" value="Genomic_DNA"/>
</dbReference>
<comment type="caution">
    <text evidence="1">The sequence shown here is derived from an EMBL/GenBank/DDBJ whole genome shotgun (WGS) entry which is preliminary data.</text>
</comment>
<evidence type="ECO:0000313" key="1">
    <source>
        <dbReference type="EMBL" id="TWU49332.1"/>
    </source>
</evidence>